<dbReference type="EMBL" id="BGZK01002920">
    <property type="protein sequence ID" value="GBP97363.1"/>
    <property type="molecule type" value="Genomic_DNA"/>
</dbReference>
<dbReference type="Proteomes" id="UP000299102">
    <property type="component" value="Unassembled WGS sequence"/>
</dbReference>
<gene>
    <name evidence="1" type="ORF">EVAR_99486_1</name>
</gene>
<organism evidence="1 2">
    <name type="scientific">Eumeta variegata</name>
    <name type="common">Bagworm moth</name>
    <name type="synonym">Eumeta japonica</name>
    <dbReference type="NCBI Taxonomy" id="151549"/>
    <lineage>
        <taxon>Eukaryota</taxon>
        <taxon>Metazoa</taxon>
        <taxon>Ecdysozoa</taxon>
        <taxon>Arthropoda</taxon>
        <taxon>Hexapoda</taxon>
        <taxon>Insecta</taxon>
        <taxon>Pterygota</taxon>
        <taxon>Neoptera</taxon>
        <taxon>Endopterygota</taxon>
        <taxon>Lepidoptera</taxon>
        <taxon>Glossata</taxon>
        <taxon>Ditrysia</taxon>
        <taxon>Tineoidea</taxon>
        <taxon>Psychidae</taxon>
        <taxon>Oiketicinae</taxon>
        <taxon>Eumeta</taxon>
    </lineage>
</organism>
<comment type="caution">
    <text evidence="1">The sequence shown here is derived from an EMBL/GenBank/DDBJ whole genome shotgun (WGS) entry which is preliminary data.</text>
</comment>
<accession>A0A4C2ADC5</accession>
<evidence type="ECO:0000313" key="2">
    <source>
        <dbReference type="Proteomes" id="UP000299102"/>
    </source>
</evidence>
<sequence>MSMTSDTWRECRKYVIRLCTSQLSACWKRTANVENPVVRAGQTIERGSNSGSSAQKAYVIAAAPQQPKPVAKYLYTFSKYRFRILNWDHFPPIFVLGLSSVMKPQGWLQANMLEEMLWAEAPQQWNTVHFQTAVCAFRLQTSTLVGVKKDPRITIDTCHR</sequence>
<evidence type="ECO:0000313" key="1">
    <source>
        <dbReference type="EMBL" id="GBP97363.1"/>
    </source>
</evidence>
<dbReference type="AlphaFoldDB" id="A0A4C2ADC5"/>
<protein>
    <submittedName>
        <fullName evidence="1">Uncharacterized protein</fullName>
    </submittedName>
</protein>
<keyword evidence="2" id="KW-1185">Reference proteome</keyword>
<name>A0A4C2ADC5_EUMVA</name>
<proteinExistence type="predicted"/>
<reference evidence="1 2" key="1">
    <citation type="journal article" date="2019" name="Commun. Biol.">
        <title>The bagworm genome reveals a unique fibroin gene that provides high tensile strength.</title>
        <authorList>
            <person name="Kono N."/>
            <person name="Nakamura H."/>
            <person name="Ohtoshi R."/>
            <person name="Tomita M."/>
            <person name="Numata K."/>
            <person name="Arakawa K."/>
        </authorList>
    </citation>
    <scope>NUCLEOTIDE SEQUENCE [LARGE SCALE GENOMIC DNA]</scope>
</reference>